<keyword evidence="8" id="KW-1185">Reference proteome</keyword>
<evidence type="ECO:0000259" key="6">
    <source>
        <dbReference type="Pfam" id="PF00755"/>
    </source>
</evidence>
<dbReference type="GO" id="GO:0016746">
    <property type="term" value="F:acyltransferase activity"/>
    <property type="evidence" value="ECO:0007669"/>
    <property type="project" value="UniProtKB-KW"/>
</dbReference>
<dbReference type="OrthoDB" id="240216at2759"/>
<feature type="region of interest" description="Disordered" evidence="5">
    <location>
        <begin position="618"/>
        <end position="648"/>
    </location>
</feature>
<sequence>MASTRLPRLPVPDLPKTMAKYMVSVQPVLLQDELDGGPPVTEALRKHEDIVRSFLNGPGQTAQARLLALDKASPHNWLDDNFWLKKIYLECRAPLLINSNWWLTFINDTDVPEKIITDQGQGFTPWQIRRAASLVHGVVDFKHRVQSQELYPDTTRVGIWLRRCTSVVFNTCRIPQRGCDTLASPAAHTSSWSSNIVVIAHDLFYTLRVVEAKNGTPLGVDEIERGIRCIVLDVLRRKRKGETAVRVGVLSSGDRDEWANNYTHLRSLSPKNVHSLDAIRESLFVLSLDHWPAPSASEAHKNSALLTFPTDKAVQQDCPVRLVPPKTNLDFSNPAPHDLFDHQQRTRVSPALQNRFFDKPLQLIVERTTRAGACGEHSPVDALVPSVICEWAIARASGISLVGGMEDVPLSPSEMAGSSIRSHEDASLAGCKKWGRLDFDTSPQIEAAIADATHRAEKLVTDSDHNVLYFTAFGGHEMQRMSNYSPDAFVQLALQLSYYRLHGRTTPVYETALTRSFHHGRTETIRSLTRARASRLCGCVGPGKVDLGRDIPLIRRRTNGITLFQTSSSSLFALLTSALRAHALLTRAATAGRGIDRHLLGLRCVLDSEWDWLDSLEDGNESRSKTQEESLSDRDDEALSANGSQTTPRESVALFEHPTFWKSQTWRLSTSGLTEGWHFRGTGFGAPFNDGYGINYLIAPTSVRFCIDSKHSCPITSTQSFITQLTHALRDMQEICLDAQSRDEESGEGKGSRMSENVPEGNVPSHGVGEGEQSTLDVLQSAHHSKQANPYARL</sequence>
<evidence type="ECO:0000313" key="8">
    <source>
        <dbReference type="Proteomes" id="UP000053989"/>
    </source>
</evidence>
<dbReference type="HOGENOM" id="CLU_013513_5_0_1"/>
<dbReference type="InterPro" id="IPR000542">
    <property type="entry name" value="Carn_acyl_trans"/>
</dbReference>
<evidence type="ECO:0000313" key="7">
    <source>
        <dbReference type="EMBL" id="KIM64286.1"/>
    </source>
</evidence>
<dbReference type="EMBL" id="KN822029">
    <property type="protein sequence ID" value="KIM64286.1"/>
    <property type="molecule type" value="Genomic_DNA"/>
</dbReference>
<reference evidence="8" key="2">
    <citation type="submission" date="2015-01" db="EMBL/GenBank/DDBJ databases">
        <title>Evolutionary Origins and Diversification of the Mycorrhizal Mutualists.</title>
        <authorList>
            <consortium name="DOE Joint Genome Institute"/>
            <consortium name="Mycorrhizal Genomics Consortium"/>
            <person name="Kohler A."/>
            <person name="Kuo A."/>
            <person name="Nagy L.G."/>
            <person name="Floudas D."/>
            <person name="Copeland A."/>
            <person name="Barry K.W."/>
            <person name="Cichocki N."/>
            <person name="Veneault-Fourrey C."/>
            <person name="LaButti K."/>
            <person name="Lindquist E.A."/>
            <person name="Lipzen A."/>
            <person name="Lundell T."/>
            <person name="Morin E."/>
            <person name="Murat C."/>
            <person name="Riley R."/>
            <person name="Ohm R."/>
            <person name="Sun H."/>
            <person name="Tunlid A."/>
            <person name="Henrissat B."/>
            <person name="Grigoriev I.V."/>
            <person name="Hibbett D.S."/>
            <person name="Martin F."/>
        </authorList>
    </citation>
    <scope>NUCLEOTIDE SEQUENCE [LARGE SCALE GENOMIC DNA]</scope>
    <source>
        <strain evidence="8">Foug A</strain>
    </source>
</reference>
<feature type="compositionally biased region" description="Basic and acidic residues" evidence="5">
    <location>
        <begin position="620"/>
        <end position="633"/>
    </location>
</feature>
<dbReference type="Proteomes" id="UP000053989">
    <property type="component" value="Unassembled WGS sequence"/>
</dbReference>
<dbReference type="STRING" id="1036808.A0A0C3E8G5"/>
<dbReference type="InterPro" id="IPR023213">
    <property type="entry name" value="CAT-like_dom_sf"/>
</dbReference>
<protein>
    <recommendedName>
        <fullName evidence="6">Choline/carnitine acyltransferase domain-containing protein</fullName>
    </recommendedName>
</protein>
<dbReference type="Pfam" id="PF00755">
    <property type="entry name" value="Carn_acyltransf"/>
    <property type="match status" value="1"/>
</dbReference>
<organism evidence="7 8">
    <name type="scientific">Scleroderma citrinum Foug A</name>
    <dbReference type="NCBI Taxonomy" id="1036808"/>
    <lineage>
        <taxon>Eukaryota</taxon>
        <taxon>Fungi</taxon>
        <taxon>Dikarya</taxon>
        <taxon>Basidiomycota</taxon>
        <taxon>Agaricomycotina</taxon>
        <taxon>Agaricomycetes</taxon>
        <taxon>Agaricomycetidae</taxon>
        <taxon>Boletales</taxon>
        <taxon>Sclerodermatineae</taxon>
        <taxon>Sclerodermataceae</taxon>
        <taxon>Scleroderma</taxon>
    </lineage>
</organism>
<dbReference type="Gene3D" id="3.30.559.70">
    <property type="entry name" value="Choline/Carnitine o-acyltransferase, domain 2"/>
    <property type="match status" value="1"/>
</dbReference>
<keyword evidence="3" id="KW-0012">Acyltransferase</keyword>
<dbReference type="Gene3D" id="3.30.559.10">
    <property type="entry name" value="Chloramphenicol acetyltransferase-like domain"/>
    <property type="match status" value="1"/>
</dbReference>
<feature type="compositionally biased region" description="Basic and acidic residues" evidence="5">
    <location>
        <begin position="740"/>
        <end position="753"/>
    </location>
</feature>
<dbReference type="InterPro" id="IPR042231">
    <property type="entry name" value="Cho/carn_acyl_trans_2"/>
</dbReference>
<feature type="active site" description="Proton acceptor" evidence="4">
    <location>
        <position position="377"/>
    </location>
</feature>
<keyword evidence="2" id="KW-0808">Transferase</keyword>
<gene>
    <name evidence="7" type="ORF">SCLCIDRAFT_23630</name>
</gene>
<evidence type="ECO:0000256" key="1">
    <source>
        <dbReference type="ARBA" id="ARBA00005232"/>
    </source>
</evidence>
<dbReference type="InterPro" id="IPR039551">
    <property type="entry name" value="Cho/carn_acyl_trans"/>
</dbReference>
<proteinExistence type="inferred from homology"/>
<accession>A0A0C3E8G5</accession>
<feature type="domain" description="Choline/carnitine acyltransferase" evidence="6">
    <location>
        <begin position="9"/>
        <end position="726"/>
    </location>
</feature>
<evidence type="ECO:0000256" key="3">
    <source>
        <dbReference type="ARBA" id="ARBA00023315"/>
    </source>
</evidence>
<evidence type="ECO:0000256" key="2">
    <source>
        <dbReference type="ARBA" id="ARBA00022679"/>
    </source>
</evidence>
<reference evidence="7 8" key="1">
    <citation type="submission" date="2014-04" db="EMBL/GenBank/DDBJ databases">
        <authorList>
            <consortium name="DOE Joint Genome Institute"/>
            <person name="Kuo A."/>
            <person name="Kohler A."/>
            <person name="Nagy L.G."/>
            <person name="Floudas D."/>
            <person name="Copeland A."/>
            <person name="Barry K.W."/>
            <person name="Cichocki N."/>
            <person name="Veneault-Fourrey C."/>
            <person name="LaButti K."/>
            <person name="Lindquist E.A."/>
            <person name="Lipzen A."/>
            <person name="Lundell T."/>
            <person name="Morin E."/>
            <person name="Murat C."/>
            <person name="Sun H."/>
            <person name="Tunlid A."/>
            <person name="Henrissat B."/>
            <person name="Grigoriev I.V."/>
            <person name="Hibbett D.S."/>
            <person name="Martin F."/>
            <person name="Nordberg H.P."/>
            <person name="Cantor M.N."/>
            <person name="Hua S.X."/>
        </authorList>
    </citation>
    <scope>NUCLEOTIDE SEQUENCE [LARGE SCALE GENOMIC DNA]</scope>
    <source>
        <strain evidence="7 8">Foug A</strain>
    </source>
</reference>
<dbReference type="InParanoid" id="A0A0C3E8G5"/>
<feature type="region of interest" description="Disordered" evidence="5">
    <location>
        <begin position="740"/>
        <end position="794"/>
    </location>
</feature>
<dbReference type="AlphaFoldDB" id="A0A0C3E8G5"/>
<comment type="similarity">
    <text evidence="1">Belongs to the carnitine/choline acetyltransferase family.</text>
</comment>
<name>A0A0C3E8G5_9AGAM</name>
<dbReference type="PANTHER" id="PTHR22589:SF107">
    <property type="entry name" value="CHOLINE_CARNITINE ACYLTRANSFERASE DOMAIN-CONTAINING PROTEIN"/>
    <property type="match status" value="1"/>
</dbReference>
<dbReference type="PANTHER" id="PTHR22589">
    <property type="entry name" value="CARNITINE O-ACYLTRANSFERASE"/>
    <property type="match status" value="1"/>
</dbReference>
<evidence type="ECO:0000256" key="4">
    <source>
        <dbReference type="PIRSR" id="PIRSR600542-1"/>
    </source>
</evidence>
<dbReference type="SUPFAM" id="SSF52777">
    <property type="entry name" value="CoA-dependent acyltransferases"/>
    <property type="match status" value="2"/>
</dbReference>
<evidence type="ECO:0000256" key="5">
    <source>
        <dbReference type="SAM" id="MobiDB-lite"/>
    </source>
</evidence>